<dbReference type="AlphaFoldDB" id="A0A165EEB8"/>
<evidence type="ECO:0000256" key="1">
    <source>
        <dbReference type="ARBA" id="ARBA00004141"/>
    </source>
</evidence>
<organism evidence="7 8">
    <name type="scientific">Calocera cornea HHB12733</name>
    <dbReference type="NCBI Taxonomy" id="1353952"/>
    <lineage>
        <taxon>Eukaryota</taxon>
        <taxon>Fungi</taxon>
        <taxon>Dikarya</taxon>
        <taxon>Basidiomycota</taxon>
        <taxon>Agaricomycotina</taxon>
        <taxon>Dacrymycetes</taxon>
        <taxon>Dacrymycetales</taxon>
        <taxon>Dacrymycetaceae</taxon>
        <taxon>Calocera</taxon>
    </lineage>
</organism>
<evidence type="ECO:0000313" key="8">
    <source>
        <dbReference type="Proteomes" id="UP000076842"/>
    </source>
</evidence>
<dbReference type="Proteomes" id="UP000076842">
    <property type="component" value="Unassembled WGS sequence"/>
</dbReference>
<dbReference type="GO" id="GO:0022857">
    <property type="term" value="F:transmembrane transporter activity"/>
    <property type="evidence" value="ECO:0007669"/>
    <property type="project" value="InterPro"/>
</dbReference>
<feature type="transmembrane region" description="Helical" evidence="6">
    <location>
        <begin position="394"/>
        <end position="415"/>
    </location>
</feature>
<feature type="transmembrane region" description="Helical" evidence="6">
    <location>
        <begin position="79"/>
        <end position="106"/>
    </location>
</feature>
<dbReference type="PANTHER" id="PTHR45649">
    <property type="entry name" value="AMINO-ACID PERMEASE BAT1"/>
    <property type="match status" value="1"/>
</dbReference>
<dbReference type="Gene3D" id="1.20.1740.10">
    <property type="entry name" value="Amino acid/polyamine transporter I"/>
    <property type="match status" value="1"/>
</dbReference>
<dbReference type="InterPro" id="IPR004840">
    <property type="entry name" value="Amino_acid_permease_CS"/>
</dbReference>
<evidence type="ECO:0000256" key="3">
    <source>
        <dbReference type="ARBA" id="ARBA00022692"/>
    </source>
</evidence>
<dbReference type="InterPro" id="IPR002293">
    <property type="entry name" value="AA/rel_permease1"/>
</dbReference>
<feature type="transmembrane region" description="Helical" evidence="6">
    <location>
        <begin position="318"/>
        <end position="346"/>
    </location>
</feature>
<evidence type="ECO:0000256" key="5">
    <source>
        <dbReference type="ARBA" id="ARBA00023136"/>
    </source>
</evidence>
<evidence type="ECO:0000256" key="6">
    <source>
        <dbReference type="SAM" id="Phobius"/>
    </source>
</evidence>
<accession>A0A165EEB8</accession>
<dbReference type="STRING" id="1353952.A0A165EEB8"/>
<gene>
    <name evidence="7" type="ORF">CALCODRAFT_473042</name>
</gene>
<feature type="transmembrane region" description="Helical" evidence="6">
    <location>
        <begin position="277"/>
        <end position="298"/>
    </location>
</feature>
<proteinExistence type="predicted"/>
<keyword evidence="8" id="KW-1185">Reference proteome</keyword>
<dbReference type="PIRSF" id="PIRSF006060">
    <property type="entry name" value="AA_transporter"/>
    <property type="match status" value="1"/>
</dbReference>
<dbReference type="Pfam" id="PF13520">
    <property type="entry name" value="AA_permease_2"/>
    <property type="match status" value="1"/>
</dbReference>
<dbReference type="InParanoid" id="A0A165EEB8"/>
<evidence type="ECO:0000313" key="7">
    <source>
        <dbReference type="EMBL" id="KZT54683.1"/>
    </source>
</evidence>
<reference evidence="7 8" key="1">
    <citation type="journal article" date="2016" name="Mol. Biol. Evol.">
        <title>Comparative Genomics of Early-Diverging Mushroom-Forming Fungi Provides Insights into the Origins of Lignocellulose Decay Capabilities.</title>
        <authorList>
            <person name="Nagy L.G."/>
            <person name="Riley R."/>
            <person name="Tritt A."/>
            <person name="Adam C."/>
            <person name="Daum C."/>
            <person name="Floudas D."/>
            <person name="Sun H."/>
            <person name="Yadav J.S."/>
            <person name="Pangilinan J."/>
            <person name="Larsson K.H."/>
            <person name="Matsuura K."/>
            <person name="Barry K."/>
            <person name="Labutti K."/>
            <person name="Kuo R."/>
            <person name="Ohm R.A."/>
            <person name="Bhattacharya S.S."/>
            <person name="Shirouzu T."/>
            <person name="Yoshinaga Y."/>
            <person name="Martin F.M."/>
            <person name="Grigoriev I.V."/>
            <person name="Hibbett D.S."/>
        </authorList>
    </citation>
    <scope>NUCLEOTIDE SEQUENCE [LARGE SCALE GENOMIC DNA]</scope>
    <source>
        <strain evidence="7 8">HHB12733</strain>
    </source>
</reference>
<feature type="transmembrane region" description="Helical" evidence="6">
    <location>
        <begin position="38"/>
        <end position="59"/>
    </location>
</feature>
<dbReference type="PROSITE" id="PS00218">
    <property type="entry name" value="AMINO_ACID_PERMEASE_1"/>
    <property type="match status" value="1"/>
</dbReference>
<keyword evidence="4 6" id="KW-1133">Transmembrane helix</keyword>
<feature type="transmembrane region" description="Helical" evidence="6">
    <location>
        <begin position="162"/>
        <end position="179"/>
    </location>
</feature>
<feature type="transmembrane region" description="Helical" evidence="6">
    <location>
        <begin position="367"/>
        <end position="388"/>
    </location>
</feature>
<dbReference type="GO" id="GO:0006865">
    <property type="term" value="P:amino acid transport"/>
    <property type="evidence" value="ECO:0007669"/>
    <property type="project" value="InterPro"/>
</dbReference>
<keyword evidence="2" id="KW-0813">Transport</keyword>
<feature type="transmembrane region" description="Helical" evidence="6">
    <location>
        <begin position="185"/>
        <end position="206"/>
    </location>
</feature>
<feature type="transmembrane region" description="Helical" evidence="6">
    <location>
        <begin position="436"/>
        <end position="455"/>
    </location>
</feature>
<comment type="subcellular location">
    <subcellularLocation>
        <location evidence="1">Membrane</location>
        <topology evidence="1">Multi-pass membrane protein</topology>
    </subcellularLocation>
</comment>
<sequence>MSSHEKTSSLEAPVAVSESERRLNELGYVQQFRRQMSFWAVVGMSFTAIGILTGMSSAFQTGLFSGGPLGLFWGWNICSIFMFLIALCLAEIASVWPTAGGLYYWVCKMKPDVPALGFITGNVYAWAMVLTGTSGNLSVALYLASVISIATGKVWRQVEIAAMAWGVNILSGILNTWGTRPIGTIAGLSVWWTLGGTVVLVICLLVKAPVKNMASFVFFDFENFTGYGSEGFVVLLGFLQAVYTLEGCETAAQIAEEAINAEWLCPIALSASVAGSWFIGVIYLLSLLFAVQSIASVQSTSYALPIAQLIYDAVGRNLSILLIVIILVAQWAAALTAWTASSRLFFALARDRAFPFQSMFVALNRSGAPYAGVWLSVLVGCIIAAAYIGSTIAFNGILAAAAIGVLLSYSVPIFCRVLWPNTLDERGPFTLGQYSWTLNLLSLLFCIFACVLFILPTTTPVTSLNMNYAIVAIGAILVLVIIQYLVNITCDISKLD</sequence>
<dbReference type="EMBL" id="KV424009">
    <property type="protein sequence ID" value="KZT54683.1"/>
    <property type="molecule type" value="Genomic_DNA"/>
</dbReference>
<evidence type="ECO:0000256" key="2">
    <source>
        <dbReference type="ARBA" id="ARBA00022448"/>
    </source>
</evidence>
<protein>
    <submittedName>
        <fullName evidence="7">Amino acid transporter</fullName>
    </submittedName>
</protein>
<dbReference type="PANTHER" id="PTHR45649:SF26">
    <property type="entry name" value="OS04G0435100 PROTEIN"/>
    <property type="match status" value="1"/>
</dbReference>
<dbReference type="GO" id="GO:0016020">
    <property type="term" value="C:membrane"/>
    <property type="evidence" value="ECO:0007669"/>
    <property type="project" value="UniProtKB-SubCell"/>
</dbReference>
<dbReference type="OrthoDB" id="10054429at2759"/>
<keyword evidence="5 6" id="KW-0472">Membrane</keyword>
<name>A0A165EEB8_9BASI</name>
<keyword evidence="3 6" id="KW-0812">Transmembrane</keyword>
<feature type="transmembrane region" description="Helical" evidence="6">
    <location>
        <begin position="467"/>
        <end position="486"/>
    </location>
</feature>
<evidence type="ECO:0000256" key="4">
    <source>
        <dbReference type="ARBA" id="ARBA00022989"/>
    </source>
</evidence>